<evidence type="ECO:0008006" key="4">
    <source>
        <dbReference type="Google" id="ProtNLM"/>
    </source>
</evidence>
<proteinExistence type="predicted"/>
<reference evidence="2" key="1">
    <citation type="submission" date="2021-12" db="EMBL/GenBank/DDBJ databases">
        <title>Comparative genomics, transcriptomics and evolutionary studies reveal genomic signatures of adaptation to plant cell wall in hemibiotrophic fungi.</title>
        <authorList>
            <consortium name="DOE Joint Genome Institute"/>
            <person name="Baroncelli R."/>
            <person name="Diaz J.F."/>
            <person name="Benocci T."/>
            <person name="Peng M."/>
            <person name="Battaglia E."/>
            <person name="Haridas S."/>
            <person name="Andreopoulos W."/>
            <person name="Labutti K."/>
            <person name="Pangilinan J."/>
            <person name="Floch G.L."/>
            <person name="Makela M.R."/>
            <person name="Henrissat B."/>
            <person name="Grigoriev I.V."/>
            <person name="Crouch J.A."/>
            <person name="De Vries R.P."/>
            <person name="Sukno S.A."/>
            <person name="Thon M.R."/>
        </authorList>
    </citation>
    <scope>NUCLEOTIDE SEQUENCE</scope>
    <source>
        <strain evidence="2">CBS 112980</strain>
    </source>
</reference>
<evidence type="ECO:0000313" key="2">
    <source>
        <dbReference type="EMBL" id="KAK1730841.1"/>
    </source>
</evidence>
<keyword evidence="3" id="KW-1185">Reference proteome</keyword>
<accession>A0AAD9D2U6</accession>
<gene>
    <name evidence="2" type="ORF">BDZ83DRAFT_600867</name>
</gene>
<evidence type="ECO:0000256" key="1">
    <source>
        <dbReference type="SAM" id="SignalP"/>
    </source>
</evidence>
<dbReference type="EMBL" id="JAHMHS010000005">
    <property type="protein sequence ID" value="KAK1730841.1"/>
    <property type="molecule type" value="Genomic_DNA"/>
</dbReference>
<organism evidence="2 3">
    <name type="scientific">Glomerella acutata</name>
    <name type="common">Colletotrichum acutatum</name>
    <dbReference type="NCBI Taxonomy" id="27357"/>
    <lineage>
        <taxon>Eukaryota</taxon>
        <taxon>Fungi</taxon>
        <taxon>Dikarya</taxon>
        <taxon>Ascomycota</taxon>
        <taxon>Pezizomycotina</taxon>
        <taxon>Sordariomycetes</taxon>
        <taxon>Hypocreomycetidae</taxon>
        <taxon>Glomerellales</taxon>
        <taxon>Glomerellaceae</taxon>
        <taxon>Colletotrichum</taxon>
        <taxon>Colletotrichum acutatum species complex</taxon>
    </lineage>
</organism>
<sequence>MFSLFQACKLLLLLAISQTTVVFPRQLPTKHPFIPPIIDLLTQRPPLPPPPQYVYGKDICLMLSPRPMAWRVMTSFVWPRSHGSRVRVS</sequence>
<protein>
    <recommendedName>
        <fullName evidence="4">Secreted protein</fullName>
    </recommendedName>
</protein>
<comment type="caution">
    <text evidence="2">The sequence shown here is derived from an EMBL/GenBank/DDBJ whole genome shotgun (WGS) entry which is preliminary data.</text>
</comment>
<dbReference type="AlphaFoldDB" id="A0AAD9D2U6"/>
<keyword evidence="1" id="KW-0732">Signal</keyword>
<dbReference type="Proteomes" id="UP001244207">
    <property type="component" value="Unassembled WGS sequence"/>
</dbReference>
<name>A0AAD9D2U6_GLOAC</name>
<feature type="chain" id="PRO_5042180066" description="Secreted protein" evidence="1">
    <location>
        <begin position="20"/>
        <end position="89"/>
    </location>
</feature>
<feature type="signal peptide" evidence="1">
    <location>
        <begin position="1"/>
        <end position="19"/>
    </location>
</feature>
<dbReference type="RefSeq" id="XP_060370896.1">
    <property type="nucleotide sequence ID" value="XM_060507061.1"/>
</dbReference>
<evidence type="ECO:0000313" key="3">
    <source>
        <dbReference type="Proteomes" id="UP001244207"/>
    </source>
</evidence>
<dbReference type="GeneID" id="85390960"/>